<dbReference type="EMBL" id="JAACXV010012900">
    <property type="protein sequence ID" value="KAF7274346.1"/>
    <property type="molecule type" value="Genomic_DNA"/>
</dbReference>
<evidence type="ECO:0000313" key="2">
    <source>
        <dbReference type="Proteomes" id="UP000625711"/>
    </source>
</evidence>
<evidence type="ECO:0000313" key="1">
    <source>
        <dbReference type="EMBL" id="KAF7274346.1"/>
    </source>
</evidence>
<keyword evidence="2" id="KW-1185">Reference proteome</keyword>
<name>A0A834M723_RHYFE</name>
<sequence length="59" mass="6470">TFFNLGANDDGRKSAADAVASVVSFFCATAKGDLTDFLDEIDRHGLRGEAVSVRWDDYR</sequence>
<proteinExistence type="predicted"/>
<dbReference type="AlphaFoldDB" id="A0A834M723"/>
<gene>
    <name evidence="1" type="ORF">GWI33_012990</name>
</gene>
<feature type="non-terminal residue" evidence="1">
    <location>
        <position position="1"/>
    </location>
</feature>
<organism evidence="1 2">
    <name type="scientific">Rhynchophorus ferrugineus</name>
    <name type="common">Red palm weevil</name>
    <name type="synonym">Curculio ferrugineus</name>
    <dbReference type="NCBI Taxonomy" id="354439"/>
    <lineage>
        <taxon>Eukaryota</taxon>
        <taxon>Metazoa</taxon>
        <taxon>Ecdysozoa</taxon>
        <taxon>Arthropoda</taxon>
        <taxon>Hexapoda</taxon>
        <taxon>Insecta</taxon>
        <taxon>Pterygota</taxon>
        <taxon>Neoptera</taxon>
        <taxon>Endopterygota</taxon>
        <taxon>Coleoptera</taxon>
        <taxon>Polyphaga</taxon>
        <taxon>Cucujiformia</taxon>
        <taxon>Curculionidae</taxon>
        <taxon>Dryophthorinae</taxon>
        <taxon>Rhynchophorus</taxon>
    </lineage>
</organism>
<dbReference type="Proteomes" id="UP000625711">
    <property type="component" value="Unassembled WGS sequence"/>
</dbReference>
<reference evidence="1" key="1">
    <citation type="submission" date="2020-08" db="EMBL/GenBank/DDBJ databases">
        <title>Genome sequencing and assembly of the red palm weevil Rhynchophorus ferrugineus.</title>
        <authorList>
            <person name="Dias G.B."/>
            <person name="Bergman C.M."/>
            <person name="Manee M."/>
        </authorList>
    </citation>
    <scope>NUCLEOTIDE SEQUENCE</scope>
    <source>
        <strain evidence="1">AA-2017</strain>
        <tissue evidence="1">Whole larva</tissue>
    </source>
</reference>
<comment type="caution">
    <text evidence="1">The sequence shown here is derived from an EMBL/GenBank/DDBJ whole genome shotgun (WGS) entry which is preliminary data.</text>
</comment>
<protein>
    <submittedName>
        <fullName evidence="1">Uncharacterized protein</fullName>
    </submittedName>
</protein>
<accession>A0A834M723</accession>